<feature type="region of interest" description="Disordered" evidence="1">
    <location>
        <begin position="259"/>
        <end position="280"/>
    </location>
</feature>
<evidence type="ECO:0000313" key="2">
    <source>
        <dbReference type="EMBL" id="KMZ88588.1"/>
    </source>
</evidence>
<reference evidence="2 3" key="1">
    <citation type="submission" date="2011-08" db="EMBL/GenBank/DDBJ databases">
        <title>The Genome Sequence of Plasmodium vivax Brazil I.</title>
        <authorList>
            <consortium name="The Broad Institute Genome Sequencing Platform"/>
            <consortium name="The Broad Institute Genome Sequencing Center for Infectious Disease"/>
            <person name="Neafsey D."/>
            <person name="Carlton J."/>
            <person name="Barnwell J."/>
            <person name="Collins W."/>
            <person name="Escalante A."/>
            <person name="Mullikin J."/>
            <person name="Saul A."/>
            <person name="Guigo R."/>
            <person name="Camara F."/>
            <person name="Young S.K."/>
            <person name="Zeng Q."/>
            <person name="Gargeya S."/>
            <person name="Fitzgerald M."/>
            <person name="Haas B."/>
            <person name="Abouelleil A."/>
            <person name="Alvarado L."/>
            <person name="Arachchi H.M."/>
            <person name="Berlin A."/>
            <person name="Brown A."/>
            <person name="Chapman S.B."/>
            <person name="Chen Z."/>
            <person name="Dunbar C."/>
            <person name="Freedman E."/>
            <person name="Gearin G."/>
            <person name="Gellesch M."/>
            <person name="Goldberg J."/>
            <person name="Griggs A."/>
            <person name="Gujja S."/>
            <person name="Heiman D."/>
            <person name="Howarth C."/>
            <person name="Larson L."/>
            <person name="Lui A."/>
            <person name="MacDonald P.J.P."/>
            <person name="Montmayeur A."/>
            <person name="Murphy C."/>
            <person name="Neiman D."/>
            <person name="Pearson M."/>
            <person name="Priest M."/>
            <person name="Roberts A."/>
            <person name="Saif S."/>
            <person name="Shea T."/>
            <person name="Shenoy N."/>
            <person name="Sisk P."/>
            <person name="Stolte C."/>
            <person name="Sykes S."/>
            <person name="Wortman J."/>
            <person name="Nusbaum C."/>
            <person name="Birren B."/>
        </authorList>
    </citation>
    <scope>NUCLEOTIDE SEQUENCE [LARGE SCALE GENOMIC DNA]</scope>
    <source>
        <strain evidence="2 3">Brazil I</strain>
    </source>
</reference>
<evidence type="ECO:0000313" key="3">
    <source>
        <dbReference type="Proteomes" id="UP000053327"/>
    </source>
</evidence>
<organism evidence="2 3">
    <name type="scientific">Plasmodium vivax (strain Brazil I)</name>
    <dbReference type="NCBI Taxonomy" id="1033975"/>
    <lineage>
        <taxon>Eukaryota</taxon>
        <taxon>Sar</taxon>
        <taxon>Alveolata</taxon>
        <taxon>Apicomplexa</taxon>
        <taxon>Aconoidasida</taxon>
        <taxon>Haemosporida</taxon>
        <taxon>Plasmodiidae</taxon>
        <taxon>Plasmodium</taxon>
        <taxon>Plasmodium (Plasmodium)</taxon>
    </lineage>
</organism>
<dbReference type="AlphaFoldDB" id="A0A0J9VN64"/>
<protein>
    <submittedName>
        <fullName evidence="2">Uncharacterized protein</fullName>
    </submittedName>
</protein>
<accession>A0A0J9VN64</accession>
<proteinExistence type="predicted"/>
<gene>
    <name evidence="2" type="ORF">PVBG_04797</name>
</gene>
<dbReference type="EMBL" id="KQ234761">
    <property type="protein sequence ID" value="KMZ88588.1"/>
    <property type="molecule type" value="Genomic_DNA"/>
</dbReference>
<feature type="compositionally biased region" description="Low complexity" evidence="1">
    <location>
        <begin position="264"/>
        <end position="273"/>
    </location>
</feature>
<dbReference type="OrthoDB" id="10357979at2759"/>
<dbReference type="Proteomes" id="UP000053327">
    <property type="component" value="Unassembled WGS sequence"/>
</dbReference>
<sequence length="310" mass="35958">MFNYTLNYKLLNIIFIRKMLYPFLKEIWKLYKIDVEPNETDNRKELFSMCNEYSTYNSNPTDNLKNACRKLLKKFELLHANAISPSKHNEWCKNINNWIYHEINPGVLNDVIINRILIEAQEKFFSHMPNTHFCSYTTLDESHKPEALNKLRIFNENTSTFIDILTNKNPDYYCSCRNFLNNCINIYKTMKIKHCTPTIDKKNKDTCEIVDKFDLYYTGYLYRDIGIKENLPKLSTTGDVNINTEECLSQINRNELGFVKDGQSDSSRSSSASTTEPTGKTVPTAIGTIVGVSSVVGLLYKVISNFYLNM</sequence>
<name>A0A0J9VN64_PLAV1</name>
<evidence type="ECO:0000256" key="1">
    <source>
        <dbReference type="SAM" id="MobiDB-lite"/>
    </source>
</evidence>